<gene>
    <name evidence="1" type="ORF">FKV24_014660</name>
</gene>
<organism evidence="1 2">
    <name type="scientific">Marilutibacter maris</name>
    <dbReference type="NCBI Taxonomy" id="1605891"/>
    <lineage>
        <taxon>Bacteria</taxon>
        <taxon>Pseudomonadati</taxon>
        <taxon>Pseudomonadota</taxon>
        <taxon>Gammaproteobacteria</taxon>
        <taxon>Lysobacterales</taxon>
        <taxon>Lysobacteraceae</taxon>
        <taxon>Marilutibacter</taxon>
    </lineage>
</organism>
<dbReference type="EMBL" id="VICD02000253">
    <property type="protein sequence ID" value="KAB8172524.1"/>
    <property type="molecule type" value="Genomic_DNA"/>
</dbReference>
<dbReference type="Proteomes" id="UP000320431">
    <property type="component" value="Unassembled WGS sequence"/>
</dbReference>
<reference evidence="1 2" key="1">
    <citation type="submission" date="2019-10" db="EMBL/GenBank/DDBJ databases">
        <title>Lysobacter alkalisoli sp. nov., isolated from saline-alkaline soil.</title>
        <authorList>
            <person name="Sun J.-Q."/>
        </authorList>
    </citation>
    <scope>NUCLEOTIDE SEQUENCE [LARGE SCALE GENOMIC DNA]</scope>
    <source>
        <strain evidence="1 2">KCTC 42381</strain>
    </source>
</reference>
<sequence>MDLLHSATLLLAIASAAIGLAIAIACLLRRERGNRSGRPAHAPGRRPSRLGLLRAGTIANVLALPLLCVSLLLHRFSGHGPDSLAPMDTPGFLAGHPAFAVAAVLMISAAIALAAAKRTD</sequence>
<proteinExistence type="predicted"/>
<evidence type="ECO:0000313" key="1">
    <source>
        <dbReference type="EMBL" id="KAB8172524.1"/>
    </source>
</evidence>
<dbReference type="RefSeq" id="WP_141482915.1">
    <property type="nucleotide sequence ID" value="NZ_VICD02000253.1"/>
</dbReference>
<evidence type="ECO:0000313" key="2">
    <source>
        <dbReference type="Proteomes" id="UP000320431"/>
    </source>
</evidence>
<accession>A0A508A621</accession>
<protein>
    <submittedName>
        <fullName evidence="1">Uncharacterized protein</fullName>
    </submittedName>
</protein>
<name>A0A508A621_9GAMM</name>
<dbReference type="AlphaFoldDB" id="A0A508A621"/>
<comment type="caution">
    <text evidence="1">The sequence shown here is derived from an EMBL/GenBank/DDBJ whole genome shotgun (WGS) entry which is preliminary data.</text>
</comment>